<dbReference type="SMART" id="SM00898">
    <property type="entry name" value="Fapy_DNA_glyco"/>
    <property type="match status" value="1"/>
</dbReference>
<accession>B1VB34</accession>
<evidence type="ECO:0000256" key="15">
    <source>
        <dbReference type="ARBA" id="ARBA00044632"/>
    </source>
</evidence>
<dbReference type="Gene3D" id="3.20.190.10">
    <property type="entry name" value="MutM-like, N-terminal"/>
    <property type="match status" value="1"/>
</dbReference>
<evidence type="ECO:0000256" key="7">
    <source>
        <dbReference type="ARBA" id="ARBA00022771"/>
    </source>
</evidence>
<dbReference type="KEGG" id="pal:PA0823"/>
<dbReference type="GO" id="GO:0034039">
    <property type="term" value="F:8-oxo-7,8-dihydroguanine DNA N-glycosylase activity"/>
    <property type="evidence" value="ECO:0007669"/>
    <property type="project" value="TreeGrafter"/>
</dbReference>
<evidence type="ECO:0000256" key="9">
    <source>
        <dbReference type="ARBA" id="ARBA00022833"/>
    </source>
</evidence>
<evidence type="ECO:0000256" key="4">
    <source>
        <dbReference type="ARBA" id="ARBA00011245"/>
    </source>
</evidence>
<dbReference type="NCBIfam" id="TIGR00577">
    <property type="entry name" value="fpg"/>
    <property type="match status" value="1"/>
</dbReference>
<keyword evidence="10" id="KW-0238">DNA-binding</keyword>
<dbReference type="Pfam" id="PF06827">
    <property type="entry name" value="zf-FPG_IleRS"/>
    <property type="match status" value="1"/>
</dbReference>
<comment type="catalytic activity">
    <reaction evidence="15">
        <text>2'-deoxyribonucleotide-(2'-deoxyribose 5'-phosphate)-2'-deoxyribonucleotide-DNA = a 3'-end 2'-deoxyribonucleotide-(2,3-dehydro-2,3-deoxyribose 5'-phosphate)-DNA + a 5'-end 5'-phospho-2'-deoxyribonucleoside-DNA + H(+)</text>
        <dbReference type="Rhea" id="RHEA:66592"/>
        <dbReference type="Rhea" id="RHEA-COMP:13180"/>
        <dbReference type="Rhea" id="RHEA-COMP:16897"/>
        <dbReference type="Rhea" id="RHEA-COMP:17067"/>
        <dbReference type="ChEBI" id="CHEBI:15378"/>
        <dbReference type="ChEBI" id="CHEBI:136412"/>
        <dbReference type="ChEBI" id="CHEBI:157695"/>
        <dbReference type="ChEBI" id="CHEBI:167181"/>
        <dbReference type="EC" id="4.2.99.18"/>
    </reaction>
</comment>
<dbReference type="NCBIfam" id="NF002211">
    <property type="entry name" value="PRK01103.1"/>
    <property type="match status" value="1"/>
</dbReference>
<keyword evidence="13" id="KW-0511">Multifunctional enzyme</keyword>
<gene>
    <name evidence="19" type="primary">mutM</name>
    <name evidence="19" type="ordered locus">PA0823</name>
</gene>
<dbReference type="InterPro" id="IPR015886">
    <property type="entry name" value="H2TH_FPG"/>
</dbReference>
<dbReference type="InterPro" id="IPR010663">
    <property type="entry name" value="Znf_FPG/IleRS"/>
</dbReference>
<evidence type="ECO:0000256" key="16">
    <source>
        <dbReference type="PROSITE-ProRule" id="PRU00391"/>
    </source>
</evidence>
<keyword evidence="11" id="KW-0234">DNA repair</keyword>
<dbReference type="GO" id="GO:0008270">
    <property type="term" value="F:zinc ion binding"/>
    <property type="evidence" value="ECO:0007669"/>
    <property type="project" value="UniProtKB-KW"/>
</dbReference>
<evidence type="ECO:0000256" key="13">
    <source>
        <dbReference type="ARBA" id="ARBA00023268"/>
    </source>
</evidence>
<proteinExistence type="inferred from homology"/>
<evidence type="ECO:0000256" key="2">
    <source>
        <dbReference type="ARBA" id="ARBA00001947"/>
    </source>
</evidence>
<dbReference type="Proteomes" id="UP000008323">
    <property type="component" value="Chromosome"/>
</dbReference>
<dbReference type="SUPFAM" id="SSF57716">
    <property type="entry name" value="Glucocorticoid receptor-like (DNA-binding domain)"/>
    <property type="match status" value="1"/>
</dbReference>
<dbReference type="CDD" id="cd08966">
    <property type="entry name" value="EcFpg-like_N"/>
    <property type="match status" value="1"/>
</dbReference>
<dbReference type="GO" id="GO:0140078">
    <property type="term" value="F:class I DNA-(apurinic or apyrimidinic site) endonuclease activity"/>
    <property type="evidence" value="ECO:0007669"/>
    <property type="project" value="UniProtKB-EC"/>
</dbReference>
<dbReference type="InterPro" id="IPR012319">
    <property type="entry name" value="FPG_cat"/>
</dbReference>
<keyword evidence="14" id="KW-0326">Glycosidase</keyword>
<dbReference type="PANTHER" id="PTHR22993:SF9">
    <property type="entry name" value="FORMAMIDOPYRIMIDINE-DNA GLYCOSYLASE"/>
    <property type="match status" value="1"/>
</dbReference>
<dbReference type="InterPro" id="IPR035937">
    <property type="entry name" value="FPG_N"/>
</dbReference>
<evidence type="ECO:0000256" key="3">
    <source>
        <dbReference type="ARBA" id="ARBA00009409"/>
    </source>
</evidence>
<evidence type="ECO:0000256" key="10">
    <source>
        <dbReference type="ARBA" id="ARBA00023125"/>
    </source>
</evidence>
<evidence type="ECO:0000256" key="6">
    <source>
        <dbReference type="ARBA" id="ARBA00022763"/>
    </source>
</evidence>
<comment type="subunit">
    <text evidence="4">Monomer.</text>
</comment>
<dbReference type="Gene3D" id="1.10.8.50">
    <property type="match status" value="1"/>
</dbReference>
<dbReference type="GO" id="GO:0006284">
    <property type="term" value="P:base-excision repair"/>
    <property type="evidence" value="ECO:0007669"/>
    <property type="project" value="InterPro"/>
</dbReference>
<keyword evidence="12" id="KW-0456">Lyase</keyword>
<evidence type="ECO:0000256" key="11">
    <source>
        <dbReference type="ARBA" id="ARBA00023204"/>
    </source>
</evidence>
<feature type="domain" description="FPG-type" evidence="17">
    <location>
        <begin position="235"/>
        <end position="269"/>
    </location>
</feature>
<dbReference type="Pfam" id="PF06831">
    <property type="entry name" value="H2TH"/>
    <property type="match status" value="1"/>
</dbReference>
<evidence type="ECO:0000259" key="18">
    <source>
        <dbReference type="PROSITE" id="PS51068"/>
    </source>
</evidence>
<dbReference type="FunFam" id="1.10.8.50:FF:000003">
    <property type="entry name" value="Formamidopyrimidine-DNA glycosylase"/>
    <property type="match status" value="1"/>
</dbReference>
<evidence type="ECO:0000256" key="5">
    <source>
        <dbReference type="ARBA" id="ARBA00022723"/>
    </source>
</evidence>
<dbReference type="STRING" id="59748.PA0823"/>
<dbReference type="PROSITE" id="PS51066">
    <property type="entry name" value="ZF_FPG_2"/>
    <property type="match status" value="1"/>
</dbReference>
<dbReference type="SUPFAM" id="SSF81624">
    <property type="entry name" value="N-terminal domain of MutM-like DNA repair proteins"/>
    <property type="match status" value="1"/>
</dbReference>
<organism evidence="19 20">
    <name type="scientific">Phytoplasma australiense</name>
    <dbReference type="NCBI Taxonomy" id="59748"/>
    <lineage>
        <taxon>Bacteria</taxon>
        <taxon>Bacillati</taxon>
        <taxon>Mycoplasmatota</taxon>
        <taxon>Mollicutes</taxon>
        <taxon>Acholeplasmatales</taxon>
        <taxon>Acholeplasmataceae</taxon>
        <taxon>Candidatus Phytoplasma</taxon>
        <taxon>16SrXII (Stolbur group)</taxon>
    </lineage>
</organism>
<feature type="domain" description="Formamidopyrimidine-DNA glycosylase catalytic" evidence="18">
    <location>
        <begin position="2"/>
        <end position="112"/>
    </location>
</feature>
<comment type="catalytic activity">
    <reaction evidence="1">
        <text>Hydrolysis of DNA containing ring-opened 7-methylguanine residues, releasing 2,6-diamino-4-hydroxy-5-(N-methyl)formamidopyrimidine.</text>
        <dbReference type="EC" id="3.2.2.23"/>
    </reaction>
</comment>
<dbReference type="PANTHER" id="PTHR22993">
    <property type="entry name" value="FORMAMIDOPYRIMIDINE-DNA GLYCOSYLASE"/>
    <property type="match status" value="1"/>
</dbReference>
<evidence type="ECO:0000256" key="14">
    <source>
        <dbReference type="ARBA" id="ARBA00023295"/>
    </source>
</evidence>
<keyword evidence="6" id="KW-0227">DNA damage</keyword>
<evidence type="ECO:0000256" key="12">
    <source>
        <dbReference type="ARBA" id="ARBA00023239"/>
    </source>
</evidence>
<dbReference type="InterPro" id="IPR000214">
    <property type="entry name" value="Znf_DNA_glyclase/AP_lyase"/>
</dbReference>
<dbReference type="AlphaFoldDB" id="B1VB34"/>
<comment type="cofactor">
    <cofactor evidence="2">
        <name>Zn(2+)</name>
        <dbReference type="ChEBI" id="CHEBI:29105"/>
    </cofactor>
</comment>
<keyword evidence="5" id="KW-0479">Metal-binding</keyword>
<reference evidence="19 20" key="1">
    <citation type="journal article" date="2008" name="J. Bacteriol.">
        <title>Comparative genome analysis of 'Candidatus Phytoplasma australiense' (subgroup tuf-Australia I; rp-A) and 'Ca. Phytoplasma asteris' strains OY-M and AY-WB.</title>
        <authorList>
            <person name="Tran-Nguyen L.T."/>
            <person name="Kube M."/>
            <person name="Schneider B."/>
            <person name="Reinhardt R."/>
            <person name="Gibb K.S."/>
        </authorList>
    </citation>
    <scope>NUCLEOTIDE SEQUENCE [LARGE SCALE GENOMIC DNA]</scope>
</reference>
<keyword evidence="7 16" id="KW-0863">Zinc-finger</keyword>
<keyword evidence="9" id="KW-0862">Zinc</keyword>
<dbReference type="SUPFAM" id="SSF46946">
    <property type="entry name" value="S13-like H2TH domain"/>
    <property type="match status" value="1"/>
</dbReference>
<evidence type="ECO:0000313" key="19">
    <source>
        <dbReference type="EMBL" id="CAM12157.1"/>
    </source>
</evidence>
<evidence type="ECO:0000313" key="20">
    <source>
        <dbReference type="Proteomes" id="UP000008323"/>
    </source>
</evidence>
<dbReference type="InterPro" id="IPR020629">
    <property type="entry name" value="FPG_Glyclase"/>
</dbReference>
<sequence length="271" mass="30872">MPELPEVQIIVNILKSKLIGAKIIKTKVFYAPVIKNFEAFSQIEEKTILDIQRKGKFLLFFLTQKLVIIGHLRLEGKLFLKPASNPHEATEHFVLFFDNDLSLRYYDFRKFGRFEVQNQKDFLTKTTLNQLASDPFEIDFMTFYQKVVKSKTALKKVLLNQKIISGLGNIYVNEVLFLAKLHPETKACDLNPSQVQNILEIAKKVLKKAIFFGGSSISTFEPEEGTKGSFQNHLLVHGKQKIPCTVCMTNIIKIKVGGRGTYLCPSCQPIK</sequence>
<evidence type="ECO:0000256" key="1">
    <source>
        <dbReference type="ARBA" id="ARBA00001668"/>
    </source>
</evidence>
<dbReference type="PROSITE" id="PS51068">
    <property type="entry name" value="FPG_CAT"/>
    <property type="match status" value="1"/>
</dbReference>
<dbReference type="Pfam" id="PF01149">
    <property type="entry name" value="Fapy_DNA_glyco"/>
    <property type="match status" value="1"/>
</dbReference>
<dbReference type="InterPro" id="IPR010979">
    <property type="entry name" value="Ribosomal_uS13-like_H2TH"/>
</dbReference>
<evidence type="ECO:0000259" key="17">
    <source>
        <dbReference type="PROSITE" id="PS51066"/>
    </source>
</evidence>
<dbReference type="EMBL" id="AM422018">
    <property type="protein sequence ID" value="CAM12157.1"/>
    <property type="molecule type" value="Genomic_DNA"/>
</dbReference>
<dbReference type="GO" id="GO:0003690">
    <property type="term" value="F:double-stranded DNA binding"/>
    <property type="evidence" value="ECO:0007669"/>
    <property type="project" value="UniProtKB-ARBA"/>
</dbReference>
<comment type="similarity">
    <text evidence="3">Belongs to the FPG family.</text>
</comment>
<dbReference type="GO" id="GO:0003684">
    <property type="term" value="F:damaged DNA binding"/>
    <property type="evidence" value="ECO:0007669"/>
    <property type="project" value="InterPro"/>
</dbReference>
<dbReference type="eggNOG" id="COG0266">
    <property type="taxonomic scope" value="Bacteria"/>
</dbReference>
<evidence type="ECO:0000256" key="8">
    <source>
        <dbReference type="ARBA" id="ARBA00022801"/>
    </source>
</evidence>
<dbReference type="SMART" id="SM01232">
    <property type="entry name" value="H2TH"/>
    <property type="match status" value="1"/>
</dbReference>
<name>B1VB34_PHYAS</name>
<keyword evidence="8" id="KW-0378">Hydrolase</keyword>
<protein>
    <submittedName>
        <fullName evidence="19">Formamidopyrimidine-DNA glycosylase</fullName>
    </submittedName>
</protein>